<feature type="compositionally biased region" description="Low complexity" evidence="1">
    <location>
        <begin position="548"/>
        <end position="559"/>
    </location>
</feature>
<evidence type="ECO:0000313" key="2">
    <source>
        <dbReference type="EMBL" id="KIG12295.1"/>
    </source>
</evidence>
<dbReference type="Proteomes" id="UP000031599">
    <property type="component" value="Unassembled WGS sequence"/>
</dbReference>
<comment type="caution">
    <text evidence="2">The sequence shown here is derived from an EMBL/GenBank/DDBJ whole genome shotgun (WGS) entry which is preliminary data.</text>
</comment>
<dbReference type="EMBL" id="JMCC02000139">
    <property type="protein sequence ID" value="KIG12295.1"/>
    <property type="molecule type" value="Genomic_DNA"/>
</dbReference>
<sequence length="577" mass="61882">MTDPVELHLGPRGREIIGGRELALGEHDALVALGQRVKAAELEGRDDAQRLPSTPGATRATGAVHVDLGVLRERIVDDVADVRDVDATRGHVGRNQEPQLAITELAHDLLARGLGQITRQGVRRVPVLLQHVGDQAGLLAGVAEHDRNRGILEDDDVEEIAGLDRARGWVVGVIDLGRGDLVAGQLDADRVPHVAAGDPFDVARDRGREQAGLPLLRARAEDRPNVLQEAHGEHLVALVEHDRPDPRQIEGPAADVIQDPARGADDRVDPSRERVELRRHGGAAVDRQHVDGAVDREPDQLVADLLGQLARGQQHDQLDAGVLGRSKLEPTRQPRQAKRAGLAAAGLRLDQDIRARDHGREGAPLDRGRGCPAERLDGRLQPGWQLELLPGGGRGLRRDFDFGLGAGPPCRRSVRGSFGLHRLRLVWRARRASRSASGGTGVVGCRRGAGRLVIHRRDRTVPGGGGGLGAWVVRFAGELRLVRSLVGPRGLGHRGEPSSALSSARAAADCCLRSRSRACSSVIRSSLCARSGLAPPQAARVSRRRLAKSSSASVPAPARSGERSNRARSLVRMSSTR</sequence>
<proteinExistence type="predicted"/>
<dbReference type="AntiFam" id="ANF00149">
    <property type="entry name" value="Shadow ORF (opposite cshA)"/>
</dbReference>
<reference evidence="2 3" key="1">
    <citation type="submission" date="2014-12" db="EMBL/GenBank/DDBJ databases">
        <title>Genome assembly of Enhygromyxa salina DSM 15201.</title>
        <authorList>
            <person name="Sharma G."/>
            <person name="Subramanian S."/>
        </authorList>
    </citation>
    <scope>NUCLEOTIDE SEQUENCE [LARGE SCALE GENOMIC DNA]</scope>
    <source>
        <strain evidence="2 3">DSM 15201</strain>
    </source>
</reference>
<organism evidence="2 3">
    <name type="scientific">Enhygromyxa salina</name>
    <dbReference type="NCBI Taxonomy" id="215803"/>
    <lineage>
        <taxon>Bacteria</taxon>
        <taxon>Pseudomonadati</taxon>
        <taxon>Myxococcota</taxon>
        <taxon>Polyangia</taxon>
        <taxon>Nannocystales</taxon>
        <taxon>Nannocystaceae</taxon>
        <taxon>Enhygromyxa</taxon>
    </lineage>
</organism>
<protein>
    <submittedName>
        <fullName evidence="2">Uncharacterized protein</fullName>
    </submittedName>
</protein>
<feature type="region of interest" description="Disordered" evidence="1">
    <location>
        <begin position="539"/>
        <end position="577"/>
    </location>
</feature>
<dbReference type="AlphaFoldDB" id="A0A0C2CRN3"/>
<name>A0A0C2CRN3_9BACT</name>
<feature type="region of interest" description="Disordered" evidence="1">
    <location>
        <begin position="354"/>
        <end position="376"/>
    </location>
</feature>
<accession>A0A0C2CRN3</accession>
<evidence type="ECO:0000313" key="3">
    <source>
        <dbReference type="Proteomes" id="UP000031599"/>
    </source>
</evidence>
<evidence type="ECO:0000256" key="1">
    <source>
        <dbReference type="SAM" id="MobiDB-lite"/>
    </source>
</evidence>
<gene>
    <name evidence="2" type="ORF">DB30_01636</name>
</gene>